<dbReference type="SMART" id="SM00091">
    <property type="entry name" value="PAS"/>
    <property type="match status" value="3"/>
</dbReference>
<evidence type="ECO:0000259" key="6">
    <source>
        <dbReference type="PROSITE" id="PS50883"/>
    </source>
</evidence>
<gene>
    <name evidence="8" type="ORF">GCM10010960_13930</name>
</gene>
<keyword evidence="9" id="KW-1185">Reference proteome</keyword>
<feature type="domain" description="GGDEF" evidence="7">
    <location>
        <begin position="839"/>
        <end position="971"/>
    </location>
</feature>
<comment type="caution">
    <text evidence="8">The sequence shown here is derived from an EMBL/GenBank/DDBJ whole genome shotgun (WGS) entry which is preliminary data.</text>
</comment>
<dbReference type="Pfam" id="PF17159">
    <property type="entry name" value="MASE3"/>
    <property type="match status" value="1"/>
</dbReference>
<dbReference type="InterPro" id="IPR029787">
    <property type="entry name" value="Nucleotide_cyclase"/>
</dbReference>
<sequence>MGYDAGMIHPSHASEARRALGALALFGLFLLAILTLPGDKLGYSMDFYVPIHSIMEVLSVVVAGLIFAIGWSSSRHYGPRAVLVVSSLFLGIAILDLMHLLTLRSMPDFITPSTPQKAIDFWLAARTFAALALLAAVTLSWQKPALLPRSLLVGLVLVMVLPICVLLTFRPDWLPATYIQGQGLTSFKIAFEYALMAIHLTVAVLCLQYLRVPRVFNASALLAATGIIAMSEYLFTLYVNMTDFHNLLGHLFKIVAYVFLYEALFTETVEGPYQKLQESEQNLALTLDALPDLLFEIEESGTYVDFHASEPAKLAARPEQLRGRNIRDVMPAEAVDSILKAIIEAKQTGKSRGTRITLDVPEGHRHFGLSVARRDKPDGSHTYLILSRDVTETVEQEQAIALEAQLNAALLQIPDAAGELDEAAFLRHGLGIIEQLSGSPASFLCLTVRDDPASLACVWPHGSGIGAEEPMPASDACLHAIHGRKAVVIDTGIDRPAELGLPESCRGWRRALLLPILDGEQVRLLLAVGDKPQAYTEQDISILQVFGKSLWQSVLRRRLDGEVAKRQEQVNYFFDTNLELLCIGNLDGTLRRVNQGFKHLLGYTPDELEGRRFMEFVHPDDVDETERQLQNLAAGSDVVDVENRWRCRDGSYREIAWRSKSNGDLVFATGRDVTDSHRRDAELRRLSKAIEQSPNSLVITDTKARIEFVNPAFTDITGYTLPEVLGRNPRILKSGKTPASTYAEMWSRLSRGEPWQGELINRRKNGEEYTEMALIYPLRDAEGRITHYIAHKEDITERKASAERIQQLSHYDQLTGLPNRVLMEQRFRGVLEQMKRQKHPFCFMWLDLDNFKDVNDAIGHGLGDILLREVAQRLRGQLRDQDVLARQSGDDFTLVLPGMDQDAAAAAAADLLSVLQLPIDVGDTELLVSGSIGVAMYPNDGETLDALQMCAESAMYRVKQDGRNGFRFFAPDMQEQASRRLALTSALKHAMARGELHLVYQPQMSLKDGRLVGAEALLRWRSPQWGDVSPAEFVPLAESSGMIVPIGDWVLRTAAYQLKRWRDAGLPVETVAVNLSAVQFVQPGLAAAIAKQVTDIGLAPEHIELELTEAVALKNPEAARRIMDELSASGFRLSIDDFGTGYSSMNYLKRFAIDKLKIDKSFVDEIGVKGEDQAIVVAIIQMARSLGMSTIAEGVETQAQLDFLRDNGCDEIQGYHYSKPLDPERFEAFVRGAAAH</sequence>
<dbReference type="SUPFAM" id="SSF55073">
    <property type="entry name" value="Nucleotide cyclase"/>
    <property type="match status" value="1"/>
</dbReference>
<evidence type="ECO:0000313" key="8">
    <source>
        <dbReference type="EMBL" id="GGF93265.1"/>
    </source>
</evidence>
<feature type="domain" description="PAS" evidence="4">
    <location>
        <begin position="566"/>
        <end position="636"/>
    </location>
</feature>
<dbReference type="Gene3D" id="3.30.70.270">
    <property type="match status" value="1"/>
</dbReference>
<reference evidence="8" key="1">
    <citation type="journal article" date="2014" name="Int. J. Syst. Evol. Microbiol.">
        <title>Complete genome sequence of Corynebacterium casei LMG S-19264T (=DSM 44701T), isolated from a smear-ripened cheese.</title>
        <authorList>
            <consortium name="US DOE Joint Genome Institute (JGI-PGF)"/>
            <person name="Walter F."/>
            <person name="Albersmeier A."/>
            <person name="Kalinowski J."/>
            <person name="Ruckert C."/>
        </authorList>
    </citation>
    <scope>NUCLEOTIDE SEQUENCE</scope>
    <source>
        <strain evidence="8">CGMCC 1.12726</strain>
    </source>
</reference>
<dbReference type="InterPro" id="IPR035919">
    <property type="entry name" value="EAL_sf"/>
</dbReference>
<dbReference type="SUPFAM" id="SSF55785">
    <property type="entry name" value="PYP-like sensor domain (PAS domain)"/>
    <property type="match status" value="3"/>
</dbReference>
<dbReference type="NCBIfam" id="TIGR00229">
    <property type="entry name" value="sensory_box"/>
    <property type="match status" value="3"/>
</dbReference>
<dbReference type="Pfam" id="PF13426">
    <property type="entry name" value="PAS_9"/>
    <property type="match status" value="1"/>
</dbReference>
<organism evidence="8 9">
    <name type="scientific">Arenimonas maotaiensis</name>
    <dbReference type="NCBI Taxonomy" id="1446479"/>
    <lineage>
        <taxon>Bacteria</taxon>
        <taxon>Pseudomonadati</taxon>
        <taxon>Pseudomonadota</taxon>
        <taxon>Gammaproteobacteria</taxon>
        <taxon>Lysobacterales</taxon>
        <taxon>Lysobacteraceae</taxon>
        <taxon>Arenimonas</taxon>
    </lineage>
</organism>
<protein>
    <recommendedName>
        <fullName evidence="1">cyclic-guanylate-specific phosphodiesterase</fullName>
        <ecNumber evidence="1">3.1.4.52</ecNumber>
    </recommendedName>
</protein>
<evidence type="ECO:0000313" key="9">
    <source>
        <dbReference type="Proteomes" id="UP000632858"/>
    </source>
</evidence>
<keyword evidence="3" id="KW-1133">Transmembrane helix</keyword>
<reference evidence="8" key="2">
    <citation type="submission" date="2020-09" db="EMBL/GenBank/DDBJ databases">
        <authorList>
            <person name="Sun Q."/>
            <person name="Zhou Y."/>
        </authorList>
    </citation>
    <scope>NUCLEOTIDE SEQUENCE</scope>
    <source>
        <strain evidence="8">CGMCC 1.12726</strain>
    </source>
</reference>
<dbReference type="PROSITE" id="PS50887">
    <property type="entry name" value="GGDEF"/>
    <property type="match status" value="1"/>
</dbReference>
<dbReference type="Pfam" id="PF08448">
    <property type="entry name" value="PAS_4"/>
    <property type="match status" value="1"/>
</dbReference>
<dbReference type="InterPro" id="IPR001633">
    <property type="entry name" value="EAL_dom"/>
</dbReference>
<dbReference type="PANTHER" id="PTHR44757">
    <property type="entry name" value="DIGUANYLATE CYCLASE DGCP"/>
    <property type="match status" value="1"/>
</dbReference>
<feature type="transmembrane region" description="Helical" evidence="3">
    <location>
        <begin position="151"/>
        <end position="169"/>
    </location>
</feature>
<name>A0A917FM74_9GAMM</name>
<dbReference type="InterPro" id="IPR013655">
    <property type="entry name" value="PAS_fold_3"/>
</dbReference>
<feature type="domain" description="PAS" evidence="4">
    <location>
        <begin position="682"/>
        <end position="728"/>
    </location>
</feature>
<dbReference type="Pfam" id="PF00563">
    <property type="entry name" value="EAL"/>
    <property type="match status" value="1"/>
</dbReference>
<dbReference type="PANTHER" id="PTHR44757:SF2">
    <property type="entry name" value="BIOFILM ARCHITECTURE MAINTENANCE PROTEIN MBAA"/>
    <property type="match status" value="1"/>
</dbReference>
<dbReference type="SMART" id="SM00267">
    <property type="entry name" value="GGDEF"/>
    <property type="match status" value="1"/>
</dbReference>
<feature type="transmembrane region" description="Helical" evidence="3">
    <location>
        <begin position="189"/>
        <end position="210"/>
    </location>
</feature>
<dbReference type="FunFam" id="3.20.20.450:FF:000001">
    <property type="entry name" value="Cyclic di-GMP phosphodiesterase yahA"/>
    <property type="match status" value="1"/>
</dbReference>
<dbReference type="PROSITE" id="PS50112">
    <property type="entry name" value="PAS"/>
    <property type="match status" value="2"/>
</dbReference>
<dbReference type="Gene3D" id="3.30.450.20">
    <property type="entry name" value="PAS domain"/>
    <property type="match status" value="3"/>
</dbReference>
<evidence type="ECO:0000259" key="4">
    <source>
        <dbReference type="PROSITE" id="PS50112"/>
    </source>
</evidence>
<feature type="transmembrane region" description="Helical" evidence="3">
    <location>
        <begin position="121"/>
        <end position="139"/>
    </location>
</feature>
<feature type="transmembrane region" description="Helical" evidence="3">
    <location>
        <begin position="20"/>
        <end position="37"/>
    </location>
</feature>
<evidence type="ECO:0000259" key="5">
    <source>
        <dbReference type="PROSITE" id="PS50113"/>
    </source>
</evidence>
<dbReference type="SUPFAM" id="SSF141868">
    <property type="entry name" value="EAL domain-like"/>
    <property type="match status" value="1"/>
</dbReference>
<keyword evidence="3" id="KW-0472">Membrane</keyword>
<dbReference type="InterPro" id="IPR000700">
    <property type="entry name" value="PAS-assoc_C"/>
</dbReference>
<dbReference type="InterPro" id="IPR035965">
    <property type="entry name" value="PAS-like_dom_sf"/>
</dbReference>
<dbReference type="InterPro" id="IPR001610">
    <property type="entry name" value="PAC"/>
</dbReference>
<dbReference type="PROSITE" id="PS50113">
    <property type="entry name" value="PAC"/>
    <property type="match status" value="1"/>
</dbReference>
<keyword evidence="2" id="KW-0973">c-di-GMP</keyword>
<keyword evidence="3" id="KW-0812">Transmembrane</keyword>
<evidence type="ECO:0000259" key="7">
    <source>
        <dbReference type="PROSITE" id="PS50887"/>
    </source>
</evidence>
<dbReference type="Gene3D" id="3.20.20.450">
    <property type="entry name" value="EAL domain"/>
    <property type="match status" value="1"/>
</dbReference>
<proteinExistence type="predicted"/>
<dbReference type="InterPro" id="IPR003018">
    <property type="entry name" value="GAF"/>
</dbReference>
<dbReference type="EMBL" id="BMFO01000002">
    <property type="protein sequence ID" value="GGF93265.1"/>
    <property type="molecule type" value="Genomic_DNA"/>
</dbReference>
<dbReference type="CDD" id="cd01949">
    <property type="entry name" value="GGDEF"/>
    <property type="match status" value="1"/>
</dbReference>
<evidence type="ECO:0000256" key="2">
    <source>
        <dbReference type="ARBA" id="ARBA00022636"/>
    </source>
</evidence>
<dbReference type="Pfam" id="PF13185">
    <property type="entry name" value="GAF_2"/>
    <property type="match status" value="1"/>
</dbReference>
<dbReference type="Proteomes" id="UP000632858">
    <property type="component" value="Unassembled WGS sequence"/>
</dbReference>
<dbReference type="EC" id="3.1.4.52" evidence="1"/>
<accession>A0A917FM74</accession>
<dbReference type="InterPro" id="IPR013656">
    <property type="entry name" value="PAS_4"/>
</dbReference>
<dbReference type="InterPro" id="IPR043128">
    <property type="entry name" value="Rev_trsase/Diguanyl_cyclase"/>
</dbReference>
<dbReference type="AlphaFoldDB" id="A0A917FM74"/>
<dbReference type="CDD" id="cd01948">
    <property type="entry name" value="EAL"/>
    <property type="match status" value="1"/>
</dbReference>
<feature type="transmembrane region" description="Helical" evidence="3">
    <location>
        <begin position="81"/>
        <end position="101"/>
    </location>
</feature>
<dbReference type="InterPro" id="IPR000160">
    <property type="entry name" value="GGDEF_dom"/>
</dbReference>
<dbReference type="InterPro" id="IPR052155">
    <property type="entry name" value="Biofilm_reg_signaling"/>
</dbReference>
<dbReference type="Pfam" id="PF00990">
    <property type="entry name" value="GGDEF"/>
    <property type="match status" value="1"/>
</dbReference>
<dbReference type="SMART" id="SM00052">
    <property type="entry name" value="EAL"/>
    <property type="match status" value="1"/>
</dbReference>
<dbReference type="InterPro" id="IPR000014">
    <property type="entry name" value="PAS"/>
</dbReference>
<dbReference type="PROSITE" id="PS50883">
    <property type="entry name" value="EAL"/>
    <property type="match status" value="1"/>
</dbReference>
<evidence type="ECO:0000256" key="3">
    <source>
        <dbReference type="SAM" id="Phobius"/>
    </source>
</evidence>
<feature type="transmembrane region" description="Helical" evidence="3">
    <location>
        <begin position="215"/>
        <end position="235"/>
    </location>
</feature>
<dbReference type="CDD" id="cd00130">
    <property type="entry name" value="PAS"/>
    <property type="match status" value="3"/>
</dbReference>
<dbReference type="SUPFAM" id="SSF55781">
    <property type="entry name" value="GAF domain-like"/>
    <property type="match status" value="1"/>
</dbReference>
<feature type="domain" description="EAL" evidence="6">
    <location>
        <begin position="980"/>
        <end position="1234"/>
    </location>
</feature>
<dbReference type="NCBIfam" id="TIGR00254">
    <property type="entry name" value="GGDEF"/>
    <property type="match status" value="1"/>
</dbReference>
<dbReference type="InterPro" id="IPR033425">
    <property type="entry name" value="MASE3"/>
</dbReference>
<dbReference type="Pfam" id="PF08447">
    <property type="entry name" value="PAS_3"/>
    <property type="match status" value="1"/>
</dbReference>
<dbReference type="GO" id="GO:0071111">
    <property type="term" value="F:cyclic-guanylate-specific phosphodiesterase activity"/>
    <property type="evidence" value="ECO:0007669"/>
    <property type="project" value="UniProtKB-EC"/>
</dbReference>
<feature type="transmembrane region" description="Helical" evidence="3">
    <location>
        <begin position="49"/>
        <end position="69"/>
    </location>
</feature>
<evidence type="ECO:0000256" key="1">
    <source>
        <dbReference type="ARBA" id="ARBA00012282"/>
    </source>
</evidence>
<dbReference type="SMART" id="SM00086">
    <property type="entry name" value="PAC"/>
    <property type="match status" value="2"/>
</dbReference>
<feature type="domain" description="PAC" evidence="5">
    <location>
        <begin position="753"/>
        <end position="807"/>
    </location>
</feature>